<evidence type="ECO:0000259" key="2">
    <source>
        <dbReference type="PROSITE" id="PS51352"/>
    </source>
</evidence>
<protein>
    <submittedName>
        <fullName evidence="3">Thiol-disulfide isomerase/thioredoxin</fullName>
    </submittedName>
</protein>
<dbReference type="Proteomes" id="UP000520814">
    <property type="component" value="Unassembled WGS sequence"/>
</dbReference>
<dbReference type="PANTHER" id="PTHR42852">
    <property type="entry name" value="THIOL:DISULFIDE INTERCHANGE PROTEIN DSBE"/>
    <property type="match status" value="1"/>
</dbReference>
<feature type="chain" id="PRO_5031570754" evidence="1">
    <location>
        <begin position="20"/>
        <end position="222"/>
    </location>
</feature>
<dbReference type="AlphaFoldDB" id="A0A7W9SWD3"/>
<dbReference type="Gene3D" id="3.40.30.10">
    <property type="entry name" value="Glutaredoxin"/>
    <property type="match status" value="1"/>
</dbReference>
<dbReference type="CDD" id="cd02966">
    <property type="entry name" value="TlpA_like_family"/>
    <property type="match status" value="1"/>
</dbReference>
<dbReference type="EMBL" id="JACHGW010000010">
    <property type="protein sequence ID" value="MBB6053916.1"/>
    <property type="molecule type" value="Genomic_DNA"/>
</dbReference>
<dbReference type="PROSITE" id="PS51352">
    <property type="entry name" value="THIOREDOXIN_2"/>
    <property type="match status" value="1"/>
</dbReference>
<dbReference type="SUPFAM" id="SSF52833">
    <property type="entry name" value="Thioredoxin-like"/>
    <property type="match status" value="1"/>
</dbReference>
<gene>
    <name evidence="3" type="ORF">HNQ39_005763</name>
</gene>
<evidence type="ECO:0000256" key="1">
    <source>
        <dbReference type="SAM" id="SignalP"/>
    </source>
</evidence>
<feature type="signal peptide" evidence="1">
    <location>
        <begin position="1"/>
        <end position="19"/>
    </location>
</feature>
<keyword evidence="4" id="KW-1185">Reference proteome</keyword>
<keyword evidence="1" id="KW-0732">Signal</keyword>
<evidence type="ECO:0000313" key="3">
    <source>
        <dbReference type="EMBL" id="MBB6053916.1"/>
    </source>
</evidence>
<accession>A0A7W9SWD3</accession>
<dbReference type="InterPro" id="IPR013766">
    <property type="entry name" value="Thioredoxin_domain"/>
</dbReference>
<sequence>MKYVIAALAALCIVVGAFAQEKAQRVTGKLPAKAVCFICSQNGEAEEEKPAGAVAYKGKTYYFCNKGEVEKFLKDPETFIPAPVPRAAPAFTLKTPTGETVTLESLKGKLVLVDFWATWCVPCVKAMPDMQKLQEKYAAKGLTVVGISIDEEGAKKVSPFLAKSKVKFTYPILLDSGDTWKQWGVKSVPSVMLVKDGQILRHWSGKIDVKEIKSTIKETLAP</sequence>
<evidence type="ECO:0000313" key="4">
    <source>
        <dbReference type="Proteomes" id="UP000520814"/>
    </source>
</evidence>
<dbReference type="InterPro" id="IPR000866">
    <property type="entry name" value="AhpC/TSA"/>
</dbReference>
<dbReference type="GO" id="GO:0016853">
    <property type="term" value="F:isomerase activity"/>
    <property type="evidence" value="ECO:0007669"/>
    <property type="project" value="UniProtKB-KW"/>
</dbReference>
<feature type="domain" description="Thioredoxin" evidence="2">
    <location>
        <begin position="82"/>
        <end position="221"/>
    </location>
</feature>
<reference evidence="3 4" key="1">
    <citation type="submission" date="2020-08" db="EMBL/GenBank/DDBJ databases">
        <title>Genomic Encyclopedia of Type Strains, Phase IV (KMG-IV): sequencing the most valuable type-strain genomes for metagenomic binning, comparative biology and taxonomic classification.</title>
        <authorList>
            <person name="Goeker M."/>
        </authorList>
    </citation>
    <scope>NUCLEOTIDE SEQUENCE [LARGE SCALE GENOMIC DNA]</scope>
    <source>
        <strain evidence="3 4">DSM 23562</strain>
    </source>
</reference>
<dbReference type="RefSeq" id="WP_184204006.1">
    <property type="nucleotide sequence ID" value="NZ_JACHGW010000010.1"/>
</dbReference>
<dbReference type="GO" id="GO:0016491">
    <property type="term" value="F:oxidoreductase activity"/>
    <property type="evidence" value="ECO:0007669"/>
    <property type="project" value="InterPro"/>
</dbReference>
<dbReference type="InterPro" id="IPR050553">
    <property type="entry name" value="Thioredoxin_ResA/DsbE_sf"/>
</dbReference>
<proteinExistence type="predicted"/>
<dbReference type="PANTHER" id="PTHR42852:SF17">
    <property type="entry name" value="THIOREDOXIN-LIKE PROTEIN HI_1115"/>
    <property type="match status" value="1"/>
</dbReference>
<organism evidence="3 4">
    <name type="scientific">Armatimonas rosea</name>
    <dbReference type="NCBI Taxonomy" id="685828"/>
    <lineage>
        <taxon>Bacteria</taxon>
        <taxon>Bacillati</taxon>
        <taxon>Armatimonadota</taxon>
        <taxon>Armatimonadia</taxon>
        <taxon>Armatimonadales</taxon>
        <taxon>Armatimonadaceae</taxon>
        <taxon>Armatimonas</taxon>
    </lineage>
</organism>
<comment type="caution">
    <text evidence="3">The sequence shown here is derived from an EMBL/GenBank/DDBJ whole genome shotgun (WGS) entry which is preliminary data.</text>
</comment>
<dbReference type="InterPro" id="IPR036249">
    <property type="entry name" value="Thioredoxin-like_sf"/>
</dbReference>
<dbReference type="Pfam" id="PF00578">
    <property type="entry name" value="AhpC-TSA"/>
    <property type="match status" value="1"/>
</dbReference>
<dbReference type="GO" id="GO:0016209">
    <property type="term" value="F:antioxidant activity"/>
    <property type="evidence" value="ECO:0007669"/>
    <property type="project" value="InterPro"/>
</dbReference>
<name>A0A7W9SWD3_ARMRO</name>
<keyword evidence="3" id="KW-0413">Isomerase</keyword>